<comment type="catalytic activity">
    <reaction evidence="4 5">
        <text>tRNA(His) + L-histidine + ATP = L-histidyl-tRNA(His) + AMP + diphosphate + H(+)</text>
        <dbReference type="Rhea" id="RHEA:17313"/>
        <dbReference type="Rhea" id="RHEA-COMP:9665"/>
        <dbReference type="Rhea" id="RHEA-COMP:9689"/>
        <dbReference type="ChEBI" id="CHEBI:15378"/>
        <dbReference type="ChEBI" id="CHEBI:30616"/>
        <dbReference type="ChEBI" id="CHEBI:33019"/>
        <dbReference type="ChEBI" id="CHEBI:57595"/>
        <dbReference type="ChEBI" id="CHEBI:78442"/>
        <dbReference type="ChEBI" id="CHEBI:78527"/>
        <dbReference type="ChEBI" id="CHEBI:456215"/>
        <dbReference type="EC" id="6.1.1.21"/>
    </reaction>
</comment>
<evidence type="ECO:0000256" key="2">
    <source>
        <dbReference type="ARBA" id="ARBA00022741"/>
    </source>
</evidence>
<keyword evidence="3 5" id="KW-0030">Aminoacyl-tRNA synthetase</keyword>
<dbReference type="Gene3D" id="3.30.930.10">
    <property type="entry name" value="Bira Bifunctional Protein, Domain 2"/>
    <property type="match status" value="1"/>
</dbReference>
<keyword evidence="5" id="KW-0648">Protein biosynthesis</keyword>
<dbReference type="NCBIfam" id="TIGR00442">
    <property type="entry name" value="hisS"/>
    <property type="match status" value="1"/>
</dbReference>
<dbReference type="PROSITE" id="PS50862">
    <property type="entry name" value="AA_TRNA_LIGASE_II"/>
    <property type="match status" value="1"/>
</dbReference>
<evidence type="ECO:0000259" key="7">
    <source>
        <dbReference type="PROSITE" id="PS50862"/>
    </source>
</evidence>
<comment type="similarity">
    <text evidence="1 5">Belongs to the class-II aminoacyl-tRNA synthetase family.</text>
</comment>
<evidence type="ECO:0000256" key="4">
    <source>
        <dbReference type="ARBA" id="ARBA00047639"/>
    </source>
</evidence>
<dbReference type="InterPro" id="IPR036621">
    <property type="entry name" value="Anticodon-bd_dom_sf"/>
</dbReference>
<dbReference type="SUPFAM" id="SSF52954">
    <property type="entry name" value="Class II aaRS ABD-related"/>
    <property type="match status" value="1"/>
</dbReference>
<dbReference type="GO" id="GO:0006427">
    <property type="term" value="P:histidyl-tRNA aminoacylation"/>
    <property type="evidence" value="ECO:0007669"/>
    <property type="project" value="UniProtKB-UniRule"/>
</dbReference>
<comment type="caution">
    <text evidence="8">The sequence shown here is derived from an EMBL/GenBank/DDBJ whole genome shotgun (WGS) entry which is preliminary data.</text>
</comment>
<dbReference type="Pfam" id="PF03129">
    <property type="entry name" value="HGTP_anticodon"/>
    <property type="match status" value="1"/>
</dbReference>
<comment type="subcellular location">
    <subcellularLocation>
        <location evidence="5">Cytoplasm</location>
    </subcellularLocation>
</comment>
<feature type="binding site" evidence="6">
    <location>
        <position position="133"/>
    </location>
    <ligand>
        <name>L-histidine</name>
        <dbReference type="ChEBI" id="CHEBI:57595"/>
    </ligand>
</feature>
<dbReference type="InterPro" id="IPR004154">
    <property type="entry name" value="Anticodon-bd"/>
</dbReference>
<protein>
    <recommendedName>
        <fullName evidence="5">Histidine--tRNA ligase</fullName>
        <ecNumber evidence="5">6.1.1.21</ecNumber>
    </recommendedName>
    <alternativeName>
        <fullName evidence="5">Histidyl-tRNA synthetase</fullName>
        <shortName evidence="5">HisRS</shortName>
    </alternativeName>
</protein>
<evidence type="ECO:0000313" key="8">
    <source>
        <dbReference type="EMBL" id="PJE58229.1"/>
    </source>
</evidence>
<proteinExistence type="inferred from homology"/>
<dbReference type="PANTHER" id="PTHR43707:SF1">
    <property type="entry name" value="HISTIDINE--TRNA LIGASE, MITOCHONDRIAL-RELATED"/>
    <property type="match status" value="1"/>
</dbReference>
<feature type="binding site" evidence="6">
    <location>
        <position position="260"/>
    </location>
    <ligand>
        <name>L-histidine</name>
        <dbReference type="ChEBI" id="CHEBI:57595"/>
    </ligand>
</feature>
<dbReference type="Gene3D" id="3.40.50.800">
    <property type="entry name" value="Anticodon-binding domain"/>
    <property type="match status" value="1"/>
</dbReference>
<evidence type="ECO:0000256" key="6">
    <source>
        <dbReference type="PIRSR" id="PIRSR001549-1"/>
    </source>
</evidence>
<accession>A0A2M8KE90</accession>
<keyword evidence="5" id="KW-0067">ATP-binding</keyword>
<dbReference type="CDD" id="cd00773">
    <property type="entry name" value="HisRS-like_core"/>
    <property type="match status" value="1"/>
</dbReference>
<feature type="binding site" evidence="6">
    <location>
        <begin position="84"/>
        <end position="86"/>
    </location>
    <ligand>
        <name>L-histidine</name>
        <dbReference type="ChEBI" id="CHEBI:57595"/>
    </ligand>
</feature>
<feature type="binding site" evidence="6">
    <location>
        <begin position="264"/>
        <end position="265"/>
    </location>
    <ligand>
        <name>L-histidine</name>
        <dbReference type="ChEBI" id="CHEBI:57595"/>
    </ligand>
</feature>
<name>A0A2M8KE90_9BACT</name>
<dbReference type="InterPro" id="IPR006195">
    <property type="entry name" value="aa-tRNA-synth_II"/>
</dbReference>
<dbReference type="InterPro" id="IPR015807">
    <property type="entry name" value="His-tRNA-ligase"/>
</dbReference>
<dbReference type="EMBL" id="PFDW01000042">
    <property type="protein sequence ID" value="PJE58229.1"/>
    <property type="molecule type" value="Genomic_DNA"/>
</dbReference>
<dbReference type="SUPFAM" id="SSF55681">
    <property type="entry name" value="Class II aaRS and biotin synthetases"/>
    <property type="match status" value="1"/>
</dbReference>
<dbReference type="Proteomes" id="UP000231450">
    <property type="component" value="Unassembled WGS sequence"/>
</dbReference>
<feature type="binding site" evidence="6">
    <location>
        <position position="129"/>
    </location>
    <ligand>
        <name>L-histidine</name>
        <dbReference type="ChEBI" id="CHEBI:57595"/>
    </ligand>
</feature>
<dbReference type="Pfam" id="PF13393">
    <property type="entry name" value="tRNA-synt_His"/>
    <property type="match status" value="2"/>
</dbReference>
<keyword evidence="2 5" id="KW-0547">Nucleotide-binding</keyword>
<keyword evidence="5" id="KW-0963">Cytoplasm</keyword>
<evidence type="ECO:0000256" key="1">
    <source>
        <dbReference type="ARBA" id="ARBA00008226"/>
    </source>
</evidence>
<evidence type="ECO:0000313" key="9">
    <source>
        <dbReference type="Proteomes" id="UP000231450"/>
    </source>
</evidence>
<dbReference type="GO" id="GO:0004821">
    <property type="term" value="F:histidine-tRNA ligase activity"/>
    <property type="evidence" value="ECO:0007669"/>
    <property type="project" value="UniProtKB-UniRule"/>
</dbReference>
<dbReference type="PIRSF" id="PIRSF001549">
    <property type="entry name" value="His-tRNA_synth"/>
    <property type="match status" value="1"/>
</dbReference>
<organism evidence="8 9">
    <name type="scientific">Candidatus Portnoybacteria bacterium CG10_big_fil_rev_8_21_14_0_10_36_7</name>
    <dbReference type="NCBI Taxonomy" id="1974812"/>
    <lineage>
        <taxon>Bacteria</taxon>
        <taxon>Candidatus Portnoyibacteriota</taxon>
    </lineage>
</organism>
<dbReference type="InterPro" id="IPR041715">
    <property type="entry name" value="HisRS-like_core"/>
</dbReference>
<gene>
    <name evidence="5" type="primary">hisS</name>
    <name evidence="8" type="ORF">COU81_01880</name>
</gene>
<dbReference type="GO" id="GO:0005524">
    <property type="term" value="F:ATP binding"/>
    <property type="evidence" value="ECO:0007669"/>
    <property type="project" value="UniProtKB-UniRule"/>
</dbReference>
<dbReference type="InterPro" id="IPR045864">
    <property type="entry name" value="aa-tRNA-synth_II/BPL/LPL"/>
</dbReference>
<evidence type="ECO:0000256" key="3">
    <source>
        <dbReference type="ARBA" id="ARBA00023146"/>
    </source>
</evidence>
<dbReference type="EC" id="6.1.1.21" evidence="5"/>
<dbReference type="GO" id="GO:0005737">
    <property type="term" value="C:cytoplasm"/>
    <property type="evidence" value="ECO:0007669"/>
    <property type="project" value="UniProtKB-SubCell"/>
</dbReference>
<dbReference type="PANTHER" id="PTHR43707">
    <property type="entry name" value="HISTIDYL-TRNA SYNTHETASE"/>
    <property type="match status" value="1"/>
</dbReference>
<keyword evidence="5 8" id="KW-0436">Ligase</keyword>
<reference evidence="9" key="1">
    <citation type="submission" date="2017-09" db="EMBL/GenBank/DDBJ databases">
        <title>Depth-based differentiation of microbial function through sediment-hosted aquifers and enrichment of novel symbionts in the deep terrestrial subsurface.</title>
        <authorList>
            <person name="Probst A.J."/>
            <person name="Ladd B."/>
            <person name="Jarett J.K."/>
            <person name="Geller-Mcgrath D.E."/>
            <person name="Sieber C.M.K."/>
            <person name="Emerson J.B."/>
            <person name="Anantharaman K."/>
            <person name="Thomas B.C."/>
            <person name="Malmstrom R."/>
            <person name="Stieglmeier M."/>
            <person name="Klingl A."/>
            <person name="Woyke T."/>
            <person name="Ryan C.M."/>
            <person name="Banfield J.F."/>
        </authorList>
    </citation>
    <scope>NUCLEOTIDE SEQUENCE [LARGE SCALE GENOMIC DNA]</scope>
</reference>
<feature type="domain" description="Aminoacyl-transfer RNA synthetases class-II family profile" evidence="7">
    <location>
        <begin position="26"/>
        <end position="329"/>
    </location>
</feature>
<feature type="binding site" evidence="6">
    <location>
        <position position="115"/>
    </location>
    <ligand>
        <name>L-histidine</name>
        <dbReference type="ChEBI" id="CHEBI:57595"/>
    </ligand>
</feature>
<evidence type="ECO:0000256" key="5">
    <source>
        <dbReference type="HAMAP-Rule" id="MF_00127"/>
    </source>
</evidence>
<dbReference type="InterPro" id="IPR004516">
    <property type="entry name" value="HisRS/HisZ"/>
</dbReference>
<dbReference type="AlphaFoldDB" id="A0A2M8KE90"/>
<comment type="subunit">
    <text evidence="5">Homodimer.</text>
</comment>
<sequence>MASKSFQSPKGMPDILPQDQAYWEKVRKIVKDLSGIYGFSRIDTPIVEDTALFERGTGEATEVVSKQMYSFKTKGGYNLTLRPEGTPSIARAYIQHGMINLPHPLKLYYIGPFFRHEQPQSGRFRQFHQFGFEIIGEKSPVLDAQIIQIFLTICENLGLKNLSIHLNSIGCPSCRPEYRKVLKDWLGAKSKKLCLDCRVRIKKNPLRVLDCKDEKCKQMINGAPNIIDYLCSDCKTHFKKLLEFLDELEIPYFISPFLVRGLDYYTKTVFEVFSDAGEEDPVALGGGGRYDVLISDLGGKDTSAVGAAFGIERLVNLMKKQQVKLSQRPAPKVFLVHLGDLGKVKSLKLFNDLYRAGIIAGEAFGKDSIKSQFKIADRIGAKFSLILGQQEALDNAVILRDMESGVQEVIPLPNIAVEVKKRLRKVVIKK</sequence>
<dbReference type="HAMAP" id="MF_00127">
    <property type="entry name" value="His_tRNA_synth"/>
    <property type="match status" value="1"/>
</dbReference>